<feature type="non-terminal residue" evidence="2">
    <location>
        <position position="1"/>
    </location>
</feature>
<evidence type="ECO:0008006" key="4">
    <source>
        <dbReference type="Google" id="ProtNLM"/>
    </source>
</evidence>
<dbReference type="Gene3D" id="3.40.50.1820">
    <property type="entry name" value="alpha/beta hydrolase"/>
    <property type="match status" value="1"/>
</dbReference>
<dbReference type="PANTHER" id="PTHR10061:SF0">
    <property type="entry name" value="S-FORMYLGLUTATHIONE HYDROLASE"/>
    <property type="match status" value="1"/>
</dbReference>
<evidence type="ECO:0000256" key="1">
    <source>
        <dbReference type="SAM" id="MobiDB-lite"/>
    </source>
</evidence>
<proteinExistence type="predicted"/>
<dbReference type="EMBL" id="JBFXLT010000374">
    <property type="protein sequence ID" value="KAL2801519.1"/>
    <property type="molecule type" value="Genomic_DNA"/>
</dbReference>
<reference evidence="2 3" key="1">
    <citation type="submission" date="2024-07" db="EMBL/GenBank/DDBJ databases">
        <title>Section-level genome sequencing and comparative genomics of Aspergillus sections Usti and Cavernicolus.</title>
        <authorList>
            <consortium name="Lawrence Berkeley National Laboratory"/>
            <person name="Nybo J.L."/>
            <person name="Vesth T.C."/>
            <person name="Theobald S."/>
            <person name="Frisvad J.C."/>
            <person name="Larsen T.O."/>
            <person name="Kjaerboelling I."/>
            <person name="Rothschild-Mancinelli K."/>
            <person name="Lyhne E.K."/>
            <person name="Kogle M.E."/>
            <person name="Barry K."/>
            <person name="Clum A."/>
            <person name="Na H."/>
            <person name="Ledsgaard L."/>
            <person name="Lin J."/>
            <person name="Lipzen A."/>
            <person name="Kuo A."/>
            <person name="Riley R."/>
            <person name="Mondo S."/>
            <person name="Labutti K."/>
            <person name="Haridas S."/>
            <person name="Pangalinan J."/>
            <person name="Salamov A.A."/>
            <person name="Simmons B.A."/>
            <person name="Magnuson J.K."/>
            <person name="Chen J."/>
            <person name="Drula E."/>
            <person name="Henrissat B."/>
            <person name="Wiebenga A."/>
            <person name="Lubbers R.J."/>
            <person name="Gomes A.C."/>
            <person name="Makela M.R."/>
            <person name="Stajich J."/>
            <person name="Grigoriev I.V."/>
            <person name="Mortensen U.H."/>
            <person name="De Vries R.P."/>
            <person name="Baker S.E."/>
            <person name="Andersen M.R."/>
        </authorList>
    </citation>
    <scope>NUCLEOTIDE SEQUENCE [LARGE SCALE GENOMIC DNA]</scope>
    <source>
        <strain evidence="2 3">CBS 588.65</strain>
    </source>
</reference>
<sequence length="215" mass="23900">GTGDNFYKQGQLLPENLEKAAKEAGVTGINVRYQPDYDHSYFTMATFSDDHVEHAAKYLFAYHDSNVMVCGMYACMGTPTARSRLEAVVDGSTFWTLPVQDNSGADWRLVVRKSSTQFRIPSHMAHTAGKTSVPAIDHITSLDGKTLVNRQQSSKCTCRRHHISRNTIAEERDGPRCAHLQQLDAEPTKAVIGRNTKQSSPRREGNAFNSLWPSG</sequence>
<comment type="caution">
    <text evidence="2">The sequence shown here is derived from an EMBL/GenBank/DDBJ whole genome shotgun (WGS) entry which is preliminary data.</text>
</comment>
<evidence type="ECO:0000313" key="2">
    <source>
        <dbReference type="EMBL" id="KAL2801519.1"/>
    </source>
</evidence>
<name>A0ABR4GR27_9EURO</name>
<evidence type="ECO:0000313" key="3">
    <source>
        <dbReference type="Proteomes" id="UP001610334"/>
    </source>
</evidence>
<organism evidence="2 3">
    <name type="scientific">Aspergillus granulosus</name>
    <dbReference type="NCBI Taxonomy" id="176169"/>
    <lineage>
        <taxon>Eukaryota</taxon>
        <taxon>Fungi</taxon>
        <taxon>Dikarya</taxon>
        <taxon>Ascomycota</taxon>
        <taxon>Pezizomycotina</taxon>
        <taxon>Eurotiomycetes</taxon>
        <taxon>Eurotiomycetidae</taxon>
        <taxon>Eurotiales</taxon>
        <taxon>Aspergillaceae</taxon>
        <taxon>Aspergillus</taxon>
        <taxon>Aspergillus subgen. Nidulantes</taxon>
    </lineage>
</organism>
<keyword evidence="3" id="KW-1185">Reference proteome</keyword>
<dbReference type="InterPro" id="IPR029058">
    <property type="entry name" value="AB_hydrolase_fold"/>
</dbReference>
<accession>A0ABR4GR27</accession>
<dbReference type="Proteomes" id="UP001610334">
    <property type="component" value="Unassembled WGS sequence"/>
</dbReference>
<protein>
    <recommendedName>
        <fullName evidence="4">Dienelactone hydrolase domain-containing protein</fullName>
    </recommendedName>
</protein>
<dbReference type="InterPro" id="IPR014186">
    <property type="entry name" value="S-formylglutathione_hydrol"/>
</dbReference>
<gene>
    <name evidence="2" type="ORF">BJX63DRAFT_438771</name>
</gene>
<dbReference type="PANTHER" id="PTHR10061">
    <property type="entry name" value="S-FORMYLGLUTATHIONE HYDROLASE"/>
    <property type="match status" value="1"/>
</dbReference>
<feature type="region of interest" description="Disordered" evidence="1">
    <location>
        <begin position="183"/>
        <end position="215"/>
    </location>
</feature>